<proteinExistence type="predicted"/>
<evidence type="ECO:0000313" key="2">
    <source>
        <dbReference type="Proteomes" id="UP001056120"/>
    </source>
</evidence>
<keyword evidence="2" id="KW-1185">Reference proteome</keyword>
<organism evidence="1 2">
    <name type="scientific">Smallanthus sonchifolius</name>
    <dbReference type="NCBI Taxonomy" id="185202"/>
    <lineage>
        <taxon>Eukaryota</taxon>
        <taxon>Viridiplantae</taxon>
        <taxon>Streptophyta</taxon>
        <taxon>Embryophyta</taxon>
        <taxon>Tracheophyta</taxon>
        <taxon>Spermatophyta</taxon>
        <taxon>Magnoliopsida</taxon>
        <taxon>eudicotyledons</taxon>
        <taxon>Gunneridae</taxon>
        <taxon>Pentapetalae</taxon>
        <taxon>asterids</taxon>
        <taxon>campanulids</taxon>
        <taxon>Asterales</taxon>
        <taxon>Asteraceae</taxon>
        <taxon>Asteroideae</taxon>
        <taxon>Heliantheae alliance</taxon>
        <taxon>Millerieae</taxon>
        <taxon>Smallanthus</taxon>
    </lineage>
</organism>
<comment type="caution">
    <text evidence="1">The sequence shown here is derived from an EMBL/GenBank/DDBJ whole genome shotgun (WGS) entry which is preliminary data.</text>
</comment>
<evidence type="ECO:0000313" key="1">
    <source>
        <dbReference type="EMBL" id="KAI3762209.1"/>
    </source>
</evidence>
<reference evidence="1 2" key="2">
    <citation type="journal article" date="2022" name="Mol. Ecol. Resour.">
        <title>The genomes of chicory, endive, great burdock and yacon provide insights into Asteraceae paleo-polyploidization history and plant inulin production.</title>
        <authorList>
            <person name="Fan W."/>
            <person name="Wang S."/>
            <person name="Wang H."/>
            <person name="Wang A."/>
            <person name="Jiang F."/>
            <person name="Liu H."/>
            <person name="Zhao H."/>
            <person name="Xu D."/>
            <person name="Zhang Y."/>
        </authorList>
    </citation>
    <scope>NUCLEOTIDE SEQUENCE [LARGE SCALE GENOMIC DNA]</scope>
    <source>
        <strain evidence="2">cv. Yunnan</strain>
        <tissue evidence="1">Leaves</tissue>
    </source>
</reference>
<accession>A0ACB9ETC7</accession>
<dbReference type="EMBL" id="CM042034">
    <property type="protein sequence ID" value="KAI3762209.1"/>
    <property type="molecule type" value="Genomic_DNA"/>
</dbReference>
<dbReference type="Proteomes" id="UP001056120">
    <property type="component" value="Linkage Group LG17"/>
</dbReference>
<protein>
    <submittedName>
        <fullName evidence="1">Uncharacterized protein</fullName>
    </submittedName>
</protein>
<name>A0ACB9ETC7_9ASTR</name>
<gene>
    <name evidence="1" type="ORF">L1987_52634</name>
</gene>
<reference evidence="2" key="1">
    <citation type="journal article" date="2022" name="Mol. Ecol. Resour.">
        <title>The genomes of chicory, endive, great burdock and yacon provide insights into Asteraceae palaeo-polyploidization history and plant inulin production.</title>
        <authorList>
            <person name="Fan W."/>
            <person name="Wang S."/>
            <person name="Wang H."/>
            <person name="Wang A."/>
            <person name="Jiang F."/>
            <person name="Liu H."/>
            <person name="Zhao H."/>
            <person name="Xu D."/>
            <person name="Zhang Y."/>
        </authorList>
    </citation>
    <scope>NUCLEOTIDE SEQUENCE [LARGE SCALE GENOMIC DNA]</scope>
    <source>
        <strain evidence="2">cv. Yunnan</strain>
    </source>
</reference>
<sequence length="67" mass="7068">MSTNANGSQCSGHINVISDRISNNVPSDVALVNVEDLYGRTPSAQDKGKSPVTFVTGVEQEQEGFGN</sequence>